<evidence type="ECO:0000313" key="3">
    <source>
        <dbReference type="Proteomes" id="UP000018948"/>
    </source>
</evidence>
<protein>
    <submittedName>
        <fullName evidence="2">Uncharacterized protein</fullName>
    </submittedName>
</protein>
<dbReference type="AlphaFoldDB" id="W2YI24"/>
<feature type="signal peptide" evidence="1">
    <location>
        <begin position="1"/>
        <end position="17"/>
    </location>
</feature>
<comment type="caution">
    <text evidence="2">The sequence shown here is derived from an EMBL/GenBank/DDBJ whole genome shotgun (WGS) entry which is preliminary data.</text>
</comment>
<organism evidence="2 3">
    <name type="scientific">Phytophthora nicotianae P10297</name>
    <dbReference type="NCBI Taxonomy" id="1317064"/>
    <lineage>
        <taxon>Eukaryota</taxon>
        <taxon>Sar</taxon>
        <taxon>Stramenopiles</taxon>
        <taxon>Oomycota</taxon>
        <taxon>Peronosporomycetes</taxon>
        <taxon>Peronosporales</taxon>
        <taxon>Peronosporaceae</taxon>
        <taxon>Phytophthora</taxon>
    </lineage>
</organism>
<keyword evidence="1" id="KW-0732">Signal</keyword>
<sequence>MQATATLWFLLGRRAAGVFPRDQDEADFMIPIFCKSTAESALERLTPGCVFQEDGEENGKHELTEVLPRNMIRIYVSLRERTSRRPAQSYLIDNGGNEDAYTLCLQGIDREGSNYSSDYWPFMSAEISKWFAIIADPLSSDVSKEIEKDLESRSKVAEKVTPRHELLERVSCTLNLAAYDEDDSSI</sequence>
<dbReference type="OrthoDB" id="89069at2759"/>
<reference evidence="2 3" key="1">
    <citation type="submission" date="2013-11" db="EMBL/GenBank/DDBJ databases">
        <title>The Genome Sequence of Phytophthora parasitica P10297.</title>
        <authorList>
            <consortium name="The Broad Institute Genomics Platform"/>
            <person name="Russ C."/>
            <person name="Tyler B."/>
            <person name="Panabieres F."/>
            <person name="Shan W."/>
            <person name="Tripathy S."/>
            <person name="Grunwald N."/>
            <person name="Machado M."/>
            <person name="Johnson C.S."/>
            <person name="Walker B."/>
            <person name="Young S.K."/>
            <person name="Zeng Q."/>
            <person name="Gargeya S."/>
            <person name="Fitzgerald M."/>
            <person name="Haas B."/>
            <person name="Abouelleil A."/>
            <person name="Allen A.W."/>
            <person name="Alvarado L."/>
            <person name="Arachchi H.M."/>
            <person name="Berlin A.M."/>
            <person name="Chapman S.B."/>
            <person name="Gainer-Dewar J."/>
            <person name="Goldberg J."/>
            <person name="Griggs A."/>
            <person name="Gujja S."/>
            <person name="Hansen M."/>
            <person name="Howarth C."/>
            <person name="Imamovic A."/>
            <person name="Ireland A."/>
            <person name="Larimer J."/>
            <person name="McCowan C."/>
            <person name="Murphy C."/>
            <person name="Pearson M."/>
            <person name="Poon T.W."/>
            <person name="Priest M."/>
            <person name="Roberts A."/>
            <person name="Saif S."/>
            <person name="Shea T."/>
            <person name="Sisk P."/>
            <person name="Sykes S."/>
            <person name="Wortman J."/>
            <person name="Nusbaum C."/>
            <person name="Birren B."/>
        </authorList>
    </citation>
    <scope>NUCLEOTIDE SEQUENCE [LARGE SCALE GENOMIC DNA]</scope>
    <source>
        <strain evidence="2 3">P10297</strain>
    </source>
</reference>
<dbReference type="Proteomes" id="UP000018948">
    <property type="component" value="Unassembled WGS sequence"/>
</dbReference>
<proteinExistence type="predicted"/>
<name>W2YI24_PHYNI</name>
<dbReference type="EMBL" id="ANIY01003627">
    <property type="protein sequence ID" value="ETP34477.1"/>
    <property type="molecule type" value="Genomic_DNA"/>
</dbReference>
<evidence type="ECO:0000256" key="1">
    <source>
        <dbReference type="SAM" id="SignalP"/>
    </source>
</evidence>
<gene>
    <name evidence="2" type="ORF">F442_17214</name>
</gene>
<evidence type="ECO:0000313" key="2">
    <source>
        <dbReference type="EMBL" id="ETP34477.1"/>
    </source>
</evidence>
<feature type="chain" id="PRO_5004829317" evidence="1">
    <location>
        <begin position="18"/>
        <end position="186"/>
    </location>
</feature>
<accession>W2YI24</accession>